<dbReference type="KEGG" id="cpro:CPRO_21310"/>
<dbReference type="SMART" id="SM00470">
    <property type="entry name" value="ParB"/>
    <property type="match status" value="1"/>
</dbReference>
<dbReference type="EMBL" id="FQUA01000008">
    <property type="protein sequence ID" value="SHE83004.1"/>
    <property type="molecule type" value="Genomic_DNA"/>
</dbReference>
<gene>
    <name evidence="2" type="ORF">CPRO_21310</name>
    <name evidence="3" type="ORF">SAMN02745151_01909</name>
</gene>
<sequence>MTNEIKVMQDDEIKVMTKEFIRLKDATMNNVIKMGEILIKVKESLPHGKFGEWLENEVDFSQRTANQLMKITREFGSNSQAISNLDSTKLYLLAELPVDDREDFMNENDLQNISTREMKERIKDYKKNVNDFWNIVDRTLDENTYEIFVDELKPFPNHDFYFPEMKGRNYLNFLTSIEKYGIIQPVIITRDNTIISGHQRVRACKDLGIVTIPAHYLHSENKRNYSLNDLLLDDFLSSNFHTRTSIFWLAVAWREFYFGDKEKSQEYMDKFVNEGDEIDKKLDDWMEEKRQEIAQLKAKHN</sequence>
<evidence type="ECO:0000313" key="2">
    <source>
        <dbReference type="EMBL" id="AMJ41711.1"/>
    </source>
</evidence>
<dbReference type="Proteomes" id="UP000068026">
    <property type="component" value="Chromosome"/>
</dbReference>
<name>A0A0X8VD17_ANAPI</name>
<reference evidence="2 4" key="1">
    <citation type="journal article" date="2016" name="Genome Announc.">
        <title>Complete Genome Sequence of the Amino Acid-Fermenting Clostridium propionicum X2 (DSM 1682).</title>
        <authorList>
            <person name="Poehlein A."/>
            <person name="Schlien K."/>
            <person name="Chowdhury N.P."/>
            <person name="Gottschalk G."/>
            <person name="Buckel W."/>
            <person name="Daniel R."/>
        </authorList>
    </citation>
    <scope>NUCLEOTIDE SEQUENCE [LARGE SCALE GENOMIC DNA]</scope>
    <source>
        <strain evidence="2 4">X2</strain>
    </source>
</reference>
<reference evidence="4" key="2">
    <citation type="submission" date="2016-01" db="EMBL/GenBank/DDBJ databases">
        <authorList>
            <person name="Poehlein A."/>
            <person name="Schlien K."/>
            <person name="Gottschalk G."/>
            <person name="Buckel W."/>
            <person name="Daniel R."/>
        </authorList>
    </citation>
    <scope>NUCLEOTIDE SEQUENCE [LARGE SCALE GENOMIC DNA]</scope>
    <source>
        <strain evidence="4">X2</strain>
    </source>
</reference>
<evidence type="ECO:0000313" key="4">
    <source>
        <dbReference type="Proteomes" id="UP000068026"/>
    </source>
</evidence>
<evidence type="ECO:0000259" key="1">
    <source>
        <dbReference type="SMART" id="SM00470"/>
    </source>
</evidence>
<dbReference type="EMBL" id="CP014223">
    <property type="protein sequence ID" value="AMJ41711.1"/>
    <property type="molecule type" value="Genomic_DNA"/>
</dbReference>
<dbReference type="InterPro" id="IPR003115">
    <property type="entry name" value="ParB_N"/>
</dbReference>
<dbReference type="AlphaFoldDB" id="A0A0X8VD17"/>
<keyword evidence="4" id="KW-1185">Reference proteome</keyword>
<dbReference type="Gene3D" id="3.90.1530.10">
    <property type="entry name" value="Conserved hypothetical protein from pyrococcus furiosus pfu- 392566-001, ParB domain"/>
    <property type="match status" value="1"/>
</dbReference>
<evidence type="ECO:0000313" key="3">
    <source>
        <dbReference type="EMBL" id="SHE83004.1"/>
    </source>
</evidence>
<proteinExistence type="predicted"/>
<dbReference type="InterPro" id="IPR021451">
    <property type="entry name" value="DUF3102"/>
</dbReference>
<dbReference type="OrthoDB" id="9773571at2"/>
<dbReference type="InterPro" id="IPR036086">
    <property type="entry name" value="ParB/Sulfiredoxin_sf"/>
</dbReference>
<protein>
    <submittedName>
        <fullName evidence="2">ParB-like nuclease domain protein</fullName>
    </submittedName>
    <submittedName>
        <fullName evidence="3">ParB-like nuclease domain-containing protein</fullName>
    </submittedName>
</protein>
<feature type="domain" description="ParB-like N-terminal" evidence="1">
    <location>
        <begin position="145"/>
        <end position="233"/>
    </location>
</feature>
<accession>A0A0X8VD17</accession>
<evidence type="ECO:0000313" key="5">
    <source>
        <dbReference type="Proteomes" id="UP000184204"/>
    </source>
</evidence>
<dbReference type="Proteomes" id="UP000184204">
    <property type="component" value="Unassembled WGS sequence"/>
</dbReference>
<dbReference type="SUPFAM" id="SSF110849">
    <property type="entry name" value="ParB/Sulfiredoxin"/>
    <property type="match status" value="1"/>
</dbReference>
<reference evidence="3" key="4">
    <citation type="submission" date="2016-11" db="EMBL/GenBank/DDBJ databases">
        <authorList>
            <person name="Varghese N."/>
            <person name="Submissions S."/>
        </authorList>
    </citation>
    <scope>NUCLEOTIDE SEQUENCE</scope>
    <source>
        <strain evidence="3">DSM 1682</strain>
    </source>
</reference>
<dbReference type="RefSeq" id="WP_066051384.1">
    <property type="nucleotide sequence ID" value="NZ_CP014223.1"/>
</dbReference>
<reference evidence="5" key="3">
    <citation type="submission" date="2016-11" db="EMBL/GenBank/DDBJ databases">
        <authorList>
            <person name="Jaros S."/>
            <person name="Januszkiewicz K."/>
            <person name="Wedrychowicz H."/>
        </authorList>
    </citation>
    <scope>NUCLEOTIDE SEQUENCE [LARGE SCALE GENOMIC DNA]</scope>
    <source>
        <strain evidence="5">DSM 1682</strain>
    </source>
</reference>
<organism evidence="3 5">
    <name type="scientific">Anaerotignum propionicum DSM 1682</name>
    <dbReference type="NCBI Taxonomy" id="991789"/>
    <lineage>
        <taxon>Bacteria</taxon>
        <taxon>Bacillati</taxon>
        <taxon>Bacillota</taxon>
        <taxon>Clostridia</taxon>
        <taxon>Lachnospirales</taxon>
        <taxon>Anaerotignaceae</taxon>
        <taxon>Anaerotignum</taxon>
    </lineage>
</organism>
<dbReference type="Pfam" id="PF11300">
    <property type="entry name" value="DUF3102"/>
    <property type="match status" value="1"/>
</dbReference>
<dbReference type="Pfam" id="PF02195">
    <property type="entry name" value="ParB_N"/>
    <property type="match status" value="1"/>
</dbReference>